<feature type="transmembrane region" description="Helical" evidence="6">
    <location>
        <begin position="91"/>
        <end position="115"/>
    </location>
</feature>
<evidence type="ECO:0000256" key="1">
    <source>
        <dbReference type="ARBA" id="ARBA00004651"/>
    </source>
</evidence>
<dbReference type="InterPro" id="IPR002797">
    <property type="entry name" value="Polysacc_synth"/>
</dbReference>
<feature type="transmembrane region" description="Helical" evidence="6">
    <location>
        <begin position="342"/>
        <end position="365"/>
    </location>
</feature>
<keyword evidence="3 6" id="KW-0812">Transmembrane</keyword>
<dbReference type="Proteomes" id="UP000199008">
    <property type="component" value="Unassembled WGS sequence"/>
</dbReference>
<proteinExistence type="predicted"/>
<dbReference type="RefSeq" id="WP_092986645.1">
    <property type="nucleotide sequence ID" value="NZ_FNFY01000014.1"/>
</dbReference>
<dbReference type="Pfam" id="PF01943">
    <property type="entry name" value="Polysacc_synt"/>
    <property type="match status" value="1"/>
</dbReference>
<keyword evidence="5 6" id="KW-0472">Membrane</keyword>
<evidence type="ECO:0000313" key="8">
    <source>
        <dbReference type="Proteomes" id="UP000199008"/>
    </source>
</evidence>
<dbReference type="GO" id="GO:0005886">
    <property type="term" value="C:plasma membrane"/>
    <property type="evidence" value="ECO:0007669"/>
    <property type="project" value="UniProtKB-SubCell"/>
</dbReference>
<gene>
    <name evidence="7" type="ORF">SAMN05216216_11471</name>
</gene>
<evidence type="ECO:0000256" key="6">
    <source>
        <dbReference type="SAM" id="Phobius"/>
    </source>
</evidence>
<dbReference type="CDD" id="cd13124">
    <property type="entry name" value="MATE_SpoVB_like"/>
    <property type="match status" value="1"/>
</dbReference>
<dbReference type="EMBL" id="FNFY01000014">
    <property type="protein sequence ID" value="SDK93621.1"/>
    <property type="molecule type" value="Genomic_DNA"/>
</dbReference>
<feature type="transmembrane region" description="Helical" evidence="6">
    <location>
        <begin position="177"/>
        <end position="195"/>
    </location>
</feature>
<dbReference type="STRING" id="576118.SAMN05216216_11471"/>
<keyword evidence="4 6" id="KW-1133">Transmembrane helix</keyword>
<organism evidence="7 8">
    <name type="scientific">Lacicoccus qingdaonensis</name>
    <dbReference type="NCBI Taxonomy" id="576118"/>
    <lineage>
        <taxon>Bacteria</taxon>
        <taxon>Bacillati</taxon>
        <taxon>Bacillota</taxon>
        <taxon>Bacilli</taxon>
        <taxon>Bacillales</taxon>
        <taxon>Salinicoccaceae</taxon>
        <taxon>Lacicoccus</taxon>
    </lineage>
</organism>
<feature type="transmembrane region" description="Helical" evidence="6">
    <location>
        <begin position="303"/>
        <end position="322"/>
    </location>
</feature>
<feature type="transmembrane region" description="Helical" evidence="6">
    <location>
        <begin position="432"/>
        <end position="452"/>
    </location>
</feature>
<feature type="transmembrane region" description="Helical" evidence="6">
    <location>
        <begin position="377"/>
        <end position="399"/>
    </location>
</feature>
<reference evidence="8" key="1">
    <citation type="submission" date="2016-10" db="EMBL/GenBank/DDBJ databases">
        <authorList>
            <person name="Varghese N."/>
            <person name="Submissions S."/>
        </authorList>
    </citation>
    <scope>NUCLEOTIDE SEQUENCE [LARGE SCALE GENOMIC DNA]</scope>
    <source>
        <strain evidence="8">CGMCC 1.8895</strain>
    </source>
</reference>
<evidence type="ECO:0000313" key="7">
    <source>
        <dbReference type="EMBL" id="SDK93621.1"/>
    </source>
</evidence>
<protein>
    <submittedName>
        <fullName evidence="7">Membrane protein involved in the export of O-antigen and teichoic acid</fullName>
    </submittedName>
</protein>
<feature type="transmembrane region" description="Helical" evidence="6">
    <location>
        <begin position="406"/>
        <end position="426"/>
    </location>
</feature>
<dbReference type="InterPro" id="IPR050833">
    <property type="entry name" value="Poly_Biosynth_Transport"/>
</dbReference>
<dbReference type="InterPro" id="IPR024923">
    <property type="entry name" value="PG_synth_SpoVB"/>
</dbReference>
<accession>A0A1G9FYV7</accession>
<evidence type="ECO:0000256" key="2">
    <source>
        <dbReference type="ARBA" id="ARBA00022475"/>
    </source>
</evidence>
<keyword evidence="2" id="KW-1003">Cell membrane</keyword>
<feature type="transmembrane region" description="Helical" evidence="6">
    <location>
        <begin position="135"/>
        <end position="156"/>
    </location>
</feature>
<feature type="transmembrane region" description="Helical" evidence="6">
    <location>
        <begin position="250"/>
        <end position="270"/>
    </location>
</feature>
<dbReference type="AlphaFoldDB" id="A0A1G9FYV7"/>
<name>A0A1G9FYV7_9BACL</name>
<dbReference type="PANTHER" id="PTHR30250:SF21">
    <property type="entry name" value="LIPID II FLIPPASE MURJ"/>
    <property type="match status" value="1"/>
</dbReference>
<dbReference type="PANTHER" id="PTHR30250">
    <property type="entry name" value="PST FAMILY PREDICTED COLANIC ACID TRANSPORTER"/>
    <property type="match status" value="1"/>
</dbReference>
<feature type="transmembrane region" description="Helical" evidence="6">
    <location>
        <begin position="12"/>
        <end position="32"/>
    </location>
</feature>
<sequence>MSDSNKLVRGTFYLTLATLITKVLGMLYLIPFYSIMDGEENLALYGYAYTPYTIMLSIAAAGVPGAVSKYVAKYNALGAYQTSQKLYKSSLLIMIASGILAFLALYIAAPFIANLQTMAAGSGEGSWTAEDITRIIRIIGIAVIIIPFMATFRGIFQGFESFGPTSASSVVEQVVRITVLLSGAYIIIYVLDGTVQQANEIAVLAAFIGGIGAILTLFIFWRKRQPHIQKQVEADNTDYDFSYKEMYGEIIRYGIPFIIVGISIPVMIFIDQLTHNNGLAMAGVPEQYHDSWFGMLNLTTHKLIMIPTSLAAAFAISILPFITKNFQRKEMDNVHHQIKMMLLMLLFFTIPAAVGMMILSAPLYTSFYSYNEMGIKILIFYAPVSIIISLFSITCSIVQGIDRQNLTLYVVLAVLVIKLGINIPLIMQFHTVGAVMGTAIALGIGVFLNLWIIKKYGKFHIRPLIKPLMQIGFYTVVMLLTVEIVYLLMLFTLDVQNKVDSVIILAVTVPVGAFVYIFLSFRSRLADEILGARADKIRQKLRFL</sequence>
<feature type="transmembrane region" description="Helical" evidence="6">
    <location>
        <begin position="473"/>
        <end position="493"/>
    </location>
</feature>
<keyword evidence="8" id="KW-1185">Reference proteome</keyword>
<feature type="transmembrane region" description="Helical" evidence="6">
    <location>
        <begin position="201"/>
        <end position="221"/>
    </location>
</feature>
<evidence type="ECO:0000256" key="3">
    <source>
        <dbReference type="ARBA" id="ARBA00022692"/>
    </source>
</evidence>
<dbReference type="PIRSF" id="PIRSF038958">
    <property type="entry name" value="PG_synth_SpoVB"/>
    <property type="match status" value="1"/>
</dbReference>
<evidence type="ECO:0000256" key="4">
    <source>
        <dbReference type="ARBA" id="ARBA00022989"/>
    </source>
</evidence>
<comment type="subcellular location">
    <subcellularLocation>
        <location evidence="1">Cell membrane</location>
        <topology evidence="1">Multi-pass membrane protein</topology>
    </subcellularLocation>
</comment>
<feature type="transmembrane region" description="Helical" evidence="6">
    <location>
        <begin position="52"/>
        <end position="71"/>
    </location>
</feature>
<feature type="transmembrane region" description="Helical" evidence="6">
    <location>
        <begin position="499"/>
        <end position="519"/>
    </location>
</feature>
<dbReference type="OrthoDB" id="9775950at2"/>
<evidence type="ECO:0000256" key="5">
    <source>
        <dbReference type="ARBA" id="ARBA00023136"/>
    </source>
</evidence>